<proteinExistence type="predicted"/>
<reference evidence="2" key="5">
    <citation type="journal article" date="2018" name="Nat. Plants">
        <title>Whole-genome landscape of Medicago truncatula symbiotic genes.</title>
        <authorList>
            <person name="Pecrix Y."/>
            <person name="Gamas P."/>
            <person name="Carrere S."/>
        </authorList>
    </citation>
    <scope>NUCLEOTIDE SEQUENCE</scope>
    <source>
        <tissue evidence="2">Leaves</tissue>
    </source>
</reference>
<evidence type="ECO:0000313" key="4">
    <source>
        <dbReference type="Proteomes" id="UP000002051"/>
    </source>
</evidence>
<evidence type="ECO:0000313" key="3">
    <source>
        <dbReference type="EnsemblPlants" id="KEH42273"/>
    </source>
</evidence>
<dbReference type="Gramene" id="rna3669">
    <property type="protein sequence ID" value="RHN79827.1"/>
    <property type="gene ID" value="gene3669"/>
</dbReference>
<reference evidence="5" key="4">
    <citation type="journal article" date="2018" name="Nat. Plants">
        <title>Whole-genome landscape of Medicago truncatula symbiotic genes.</title>
        <authorList>
            <person name="Pecrix Y."/>
            <person name="Staton S.E."/>
            <person name="Sallet E."/>
            <person name="Lelandais-Briere C."/>
            <person name="Moreau S."/>
            <person name="Carrere S."/>
            <person name="Blein T."/>
            <person name="Jardinaud M.F."/>
            <person name="Latrasse D."/>
            <person name="Zouine M."/>
            <person name="Zahm M."/>
            <person name="Kreplak J."/>
            <person name="Mayjonade B."/>
            <person name="Satge C."/>
            <person name="Perez M."/>
            <person name="Cauet S."/>
            <person name="Marande W."/>
            <person name="Chantry-Darmon C."/>
            <person name="Lopez-Roques C."/>
            <person name="Bouchez O."/>
            <person name="Berard A."/>
            <person name="Debelle F."/>
            <person name="Munos S."/>
            <person name="Bendahmane A."/>
            <person name="Berges H."/>
            <person name="Niebel A."/>
            <person name="Buitink J."/>
            <person name="Frugier F."/>
            <person name="Benhamed M."/>
            <person name="Crespi M."/>
            <person name="Gouzy J."/>
            <person name="Gamas P."/>
        </authorList>
    </citation>
    <scope>NUCLEOTIDE SEQUENCE [LARGE SCALE GENOMIC DNA]</scope>
    <source>
        <strain evidence="5">cv. Jemalong A17</strain>
    </source>
</reference>
<dbReference type="HOGENOM" id="CLU_1663360_0_0_1"/>
<sequence>MGGLHSWNVEMHIAYKPSVWFDRWIGAFYGGFRRNLWISLCYVVFWSIWNQHNRVVFDNGATNWEKLLFLMKLILGFWMKSRCPECPPSKSLKWNVDGSARGKPGRACTGGVFHDDKGKQMRWNCSLLFLRSRESKPRDGLSSKGRIFDDRTGVVCFVN</sequence>
<dbReference type="EnsemblPlants" id="KEH42273">
    <property type="protein sequence ID" value="KEH42273"/>
    <property type="gene ID" value="MTR_1g066780"/>
</dbReference>
<dbReference type="EMBL" id="PSQE01000001">
    <property type="protein sequence ID" value="RHN79827.1"/>
    <property type="molecule type" value="Genomic_DNA"/>
</dbReference>
<evidence type="ECO:0000313" key="5">
    <source>
        <dbReference type="Proteomes" id="UP000265566"/>
    </source>
</evidence>
<dbReference type="Proteomes" id="UP000002051">
    <property type="component" value="Unassembled WGS sequence"/>
</dbReference>
<dbReference type="AlphaFoldDB" id="A0A072VLH3"/>
<accession>A0A072VLH3</accession>
<organism evidence="1 4">
    <name type="scientific">Medicago truncatula</name>
    <name type="common">Barrel medic</name>
    <name type="synonym">Medicago tribuloides</name>
    <dbReference type="NCBI Taxonomy" id="3880"/>
    <lineage>
        <taxon>Eukaryota</taxon>
        <taxon>Viridiplantae</taxon>
        <taxon>Streptophyta</taxon>
        <taxon>Embryophyta</taxon>
        <taxon>Tracheophyta</taxon>
        <taxon>Spermatophyta</taxon>
        <taxon>Magnoliopsida</taxon>
        <taxon>eudicotyledons</taxon>
        <taxon>Gunneridae</taxon>
        <taxon>Pentapetalae</taxon>
        <taxon>rosids</taxon>
        <taxon>fabids</taxon>
        <taxon>Fabales</taxon>
        <taxon>Fabaceae</taxon>
        <taxon>Papilionoideae</taxon>
        <taxon>50 kb inversion clade</taxon>
        <taxon>NPAAA clade</taxon>
        <taxon>Hologalegina</taxon>
        <taxon>IRL clade</taxon>
        <taxon>Trifolieae</taxon>
        <taxon>Medicago</taxon>
    </lineage>
</organism>
<dbReference type="EMBL" id="CM001217">
    <property type="protein sequence ID" value="KEH42273.1"/>
    <property type="molecule type" value="Genomic_DNA"/>
</dbReference>
<reference evidence="3" key="3">
    <citation type="submission" date="2015-04" db="UniProtKB">
        <authorList>
            <consortium name="EnsemblPlants"/>
        </authorList>
    </citation>
    <scope>IDENTIFICATION</scope>
    <source>
        <strain evidence="3">cv. Jemalong A17</strain>
    </source>
</reference>
<evidence type="ECO:0000313" key="2">
    <source>
        <dbReference type="EMBL" id="RHN79827.1"/>
    </source>
</evidence>
<gene>
    <name evidence="1" type="ordered locus">MTR_1g066780</name>
    <name evidence="2" type="ORF">MtrunA17_Chr1g0181561</name>
</gene>
<reference evidence="1 4" key="2">
    <citation type="journal article" date="2014" name="BMC Genomics">
        <title>An improved genome release (version Mt4.0) for the model legume Medicago truncatula.</title>
        <authorList>
            <person name="Tang H."/>
            <person name="Krishnakumar V."/>
            <person name="Bidwell S."/>
            <person name="Rosen B."/>
            <person name="Chan A."/>
            <person name="Zhou S."/>
            <person name="Gentzbittel L."/>
            <person name="Childs K.L."/>
            <person name="Yandell M."/>
            <person name="Gundlach H."/>
            <person name="Mayer K.F."/>
            <person name="Schwartz D.C."/>
            <person name="Town C.D."/>
        </authorList>
    </citation>
    <scope>GENOME REANNOTATION</scope>
    <source>
        <strain evidence="1">A17</strain>
        <strain evidence="3 4">cv. Jemalong A17</strain>
    </source>
</reference>
<evidence type="ECO:0000313" key="1">
    <source>
        <dbReference type="EMBL" id="KEH42273.1"/>
    </source>
</evidence>
<protein>
    <submittedName>
        <fullName evidence="1 3">Uncharacterized protein</fullName>
    </submittedName>
</protein>
<keyword evidence="4" id="KW-1185">Reference proteome</keyword>
<name>A0A072VLH3_MEDTR</name>
<reference evidence="1 4" key="1">
    <citation type="journal article" date="2011" name="Nature">
        <title>The Medicago genome provides insight into the evolution of rhizobial symbioses.</title>
        <authorList>
            <person name="Young N.D."/>
            <person name="Debelle F."/>
            <person name="Oldroyd G.E."/>
            <person name="Geurts R."/>
            <person name="Cannon S.B."/>
            <person name="Udvardi M.K."/>
            <person name="Benedito V.A."/>
            <person name="Mayer K.F."/>
            <person name="Gouzy J."/>
            <person name="Schoof H."/>
            <person name="Van de Peer Y."/>
            <person name="Proost S."/>
            <person name="Cook D.R."/>
            <person name="Meyers B.C."/>
            <person name="Spannagl M."/>
            <person name="Cheung F."/>
            <person name="De Mita S."/>
            <person name="Krishnakumar V."/>
            <person name="Gundlach H."/>
            <person name="Zhou S."/>
            <person name="Mudge J."/>
            <person name="Bharti A.K."/>
            <person name="Murray J.D."/>
            <person name="Naoumkina M.A."/>
            <person name="Rosen B."/>
            <person name="Silverstein K.A."/>
            <person name="Tang H."/>
            <person name="Rombauts S."/>
            <person name="Zhao P.X."/>
            <person name="Zhou P."/>
            <person name="Barbe V."/>
            <person name="Bardou P."/>
            <person name="Bechner M."/>
            <person name="Bellec A."/>
            <person name="Berger A."/>
            <person name="Berges H."/>
            <person name="Bidwell S."/>
            <person name="Bisseling T."/>
            <person name="Choisne N."/>
            <person name="Couloux A."/>
            <person name="Denny R."/>
            <person name="Deshpande S."/>
            <person name="Dai X."/>
            <person name="Doyle J.J."/>
            <person name="Dudez A.M."/>
            <person name="Farmer A.D."/>
            <person name="Fouteau S."/>
            <person name="Franken C."/>
            <person name="Gibelin C."/>
            <person name="Gish J."/>
            <person name="Goldstein S."/>
            <person name="Gonzalez A.J."/>
            <person name="Green P.J."/>
            <person name="Hallab A."/>
            <person name="Hartog M."/>
            <person name="Hua A."/>
            <person name="Humphray S.J."/>
            <person name="Jeong D.H."/>
            <person name="Jing Y."/>
            <person name="Jocker A."/>
            <person name="Kenton S.M."/>
            <person name="Kim D.J."/>
            <person name="Klee K."/>
            <person name="Lai H."/>
            <person name="Lang C."/>
            <person name="Lin S."/>
            <person name="Macmil S.L."/>
            <person name="Magdelenat G."/>
            <person name="Matthews L."/>
            <person name="McCorrison J."/>
            <person name="Monaghan E.L."/>
            <person name="Mun J.H."/>
            <person name="Najar F.Z."/>
            <person name="Nicholson C."/>
            <person name="Noirot C."/>
            <person name="O'Bleness M."/>
            <person name="Paule C.R."/>
            <person name="Poulain J."/>
            <person name="Prion F."/>
            <person name="Qin B."/>
            <person name="Qu C."/>
            <person name="Retzel E.F."/>
            <person name="Riddle C."/>
            <person name="Sallet E."/>
            <person name="Samain S."/>
            <person name="Samson N."/>
            <person name="Sanders I."/>
            <person name="Saurat O."/>
            <person name="Scarpelli C."/>
            <person name="Schiex T."/>
            <person name="Segurens B."/>
            <person name="Severin A.J."/>
            <person name="Sherrier D.J."/>
            <person name="Shi R."/>
            <person name="Sims S."/>
            <person name="Singer S.R."/>
            <person name="Sinharoy S."/>
            <person name="Sterck L."/>
            <person name="Viollet A."/>
            <person name="Wang B.B."/>
            <person name="Wang K."/>
            <person name="Wang M."/>
            <person name="Wang X."/>
            <person name="Warfsmann J."/>
            <person name="Weissenbach J."/>
            <person name="White D.D."/>
            <person name="White J.D."/>
            <person name="Wiley G.B."/>
            <person name="Wincker P."/>
            <person name="Xing Y."/>
            <person name="Yang L."/>
            <person name="Yao Z."/>
            <person name="Ying F."/>
            <person name="Zhai J."/>
            <person name="Zhou L."/>
            <person name="Zuber A."/>
            <person name="Denarie J."/>
            <person name="Dixon R.A."/>
            <person name="May G.D."/>
            <person name="Schwartz D.C."/>
            <person name="Rogers J."/>
            <person name="Quetier F."/>
            <person name="Town C.D."/>
            <person name="Roe B.A."/>
        </authorList>
    </citation>
    <scope>NUCLEOTIDE SEQUENCE [LARGE SCALE GENOMIC DNA]</scope>
    <source>
        <strain evidence="1">A17</strain>
        <strain evidence="3 4">cv. Jemalong A17</strain>
    </source>
</reference>
<dbReference type="Proteomes" id="UP000265566">
    <property type="component" value="Chromosome 1"/>
</dbReference>